<evidence type="ECO:0000313" key="13">
    <source>
        <dbReference type="RefSeq" id="XP_022243642.1"/>
    </source>
</evidence>
<feature type="compositionally biased region" description="Polar residues" evidence="8">
    <location>
        <begin position="1509"/>
        <end position="1525"/>
    </location>
</feature>
<feature type="region of interest" description="Disordered" evidence="8">
    <location>
        <begin position="1502"/>
        <end position="1555"/>
    </location>
</feature>
<feature type="compositionally biased region" description="Polar residues" evidence="8">
    <location>
        <begin position="285"/>
        <end position="304"/>
    </location>
</feature>
<sequence>MQNNTTEIQEPHVLDLSLVGKKKLNENTSPALTSKDLLLSSKTCQQSPKSTSKKLTTEEASGDDSKSVSLSESGSSNLVTDKNNICSVKDEKVESVSNMSQDSFCGIQNKLEEDLKNKTIQNKKSEIQHVLLDNENDSFSTDRNETGQFVSETLEEDISITNNESSQTVSEILNDNTALDNDISVSKSSNQAVSLTKNELNQSIPKIINKGDFFPQNDSEHLFQEHENDLLTKSDSSQPVPKTDQGIVFPAKNKHHADVKNTKNNTSLTTYEHLVPQGKKLCVTPTKTNHSVTNNSKDNPTVNKANDETVKETVGKKKEYQFHMQPEHTVDGKQGKKQYKCDICAGIYRHAFSLKRHFLRNHINYKYLSDSDIANCNINVNSLKEDQKTSAGKSVNQKIETLGARSEENKESVVSTSEDMVGLYRCHLCRQLFDTRGDLKSHVTNHPAVPSQKSFSCPDCDMTFTHKQNLVRHSSVHAEVKVFECSFCFKKFRTAEKLQKHETLHKGGKTVICNYCNGLFALEKSLKKHIMKFHKEHIFSCDKCPRNFTTKVSLEKHQSVKHNANISVEQPLKICNEEVAEGGEKRNSRIYSEGNIESLLVNASMAGIQVSCTVCKKQFSSYVNMCRHRRLAHQYIPRGKQGKNKYGKPIVQNSSALQDSSCALSEAEFFLTIAEKISENLIHFVDGKSSQIHDGTKKSPSKYKMAVKNKVLWTNYNFPSGFDFSRNEEVPEEIDKSQPRRTEPEILPEECNILKAIGLKQECDEYGEGNEISGMDNFSEESGPMSDEELVMNKSKTQEITESSVKSTVMEGNITYICKTCGERFASLKIIEDHKLNNHPNVFCTHIEVEGEKEIPPEICYHLCSPVGKLRSCVVPPLTSTDNSKLHCTKCQGTFDSVPDLHLHILECGGDKSFIRYSQKINKLYKNKIRKRRKYGKGIQTYLDEYLCTSSYQKKPKKIEKSKKPMWELRYTKKSSQHMKTISSDQNDIFTCDGCDIKFNYFAAFQRHKRGCPLKIALEVNSTDSNLSLTNTKTLSQRHSCRRCGRRFTYLARLKKHIKNKCYGKKKQESVTEVSKKTSENVIVNKTEKSTASVLLEECDQIASEDNNTADTECKINQEVNELKHKVTELSTTKEDPGVDLVVFESDSRQEKCLDFVQPETDILKTSIAQNIDSIPLLSTCENIRKSSRRCKKPGPLEQPKISPRRIKAKKIEQEQSDPSTLQNSETRDLSESLDTSNKDTNPKNILGNVDKSQEKELVSESSCVNCDTFTSENLNSTDQETFTEKSMEDSVPSFNEKTDSEKLDNNNTALEVSLKTESPSLPSLNPPPPVILHSTPKLYLPIKPASATSINQTHKCSVCRRTFSYLANYRKHIRDVCPAAKEVEEKKDVNLLNLQGKKETEFGSGVSPSTLSVRGQIQNSVLGILRAQTKQQEMMNISKEEQKSATSPRFHTFSCNICHKIFFSFLKLLQHSMSHKLSVEAEEDNNGLPKNLQDNLISSLHDSDQKTENSSQIDCSKISDLSNSIDKDSRSQVESVNGEMSPGTSSDIVSQENVHDVQNPTVVDTATSENTNSLSTASCEPLEVKAENSGEGSLKRISPGRPPGSKKNKGKTVASTSKRKFSLRKDDKQEETASVQESSLTGPSSSKRLRKSVRNK</sequence>
<evidence type="ECO:0000256" key="2">
    <source>
        <dbReference type="ARBA" id="ARBA00022737"/>
    </source>
</evidence>
<evidence type="ECO:0000259" key="9">
    <source>
        <dbReference type="PROSITE" id="PS50157"/>
    </source>
</evidence>
<feature type="domain" description="C2H2-type" evidence="9">
    <location>
        <begin position="455"/>
        <end position="482"/>
    </location>
</feature>
<keyword evidence="3 7" id="KW-0863">Zinc-finger</keyword>
<feature type="domain" description="C2H2-type" evidence="9">
    <location>
        <begin position="1355"/>
        <end position="1383"/>
    </location>
</feature>
<evidence type="ECO:0000256" key="7">
    <source>
        <dbReference type="PROSITE-ProRule" id="PRU00042"/>
    </source>
</evidence>
<keyword evidence="2" id="KW-0677">Repeat</keyword>
<dbReference type="InterPro" id="IPR036236">
    <property type="entry name" value="Znf_C2H2_sf"/>
</dbReference>
<reference evidence="11 12" key="1">
    <citation type="submission" date="2025-05" db="UniProtKB">
        <authorList>
            <consortium name="RefSeq"/>
        </authorList>
    </citation>
    <scope>IDENTIFICATION</scope>
    <source>
        <tissue evidence="11 12">Muscle</tissue>
    </source>
</reference>
<dbReference type="Pfam" id="PF00096">
    <property type="entry name" value="zf-C2H2"/>
    <property type="match status" value="3"/>
</dbReference>
<accession>A0ABM1SJ36</accession>
<keyword evidence="4" id="KW-0862">Zinc</keyword>
<name>A0ABM1SJ36_LIMPO</name>
<dbReference type="RefSeq" id="XP_022243642.1">
    <property type="nucleotide sequence ID" value="XM_022387934.1"/>
</dbReference>
<feature type="region of interest" description="Disordered" evidence="8">
    <location>
        <begin position="42"/>
        <end position="80"/>
    </location>
</feature>
<dbReference type="RefSeq" id="XP_022243641.1">
    <property type="nucleotide sequence ID" value="XM_022387933.1"/>
</dbReference>
<feature type="domain" description="C2H2-type" evidence="9">
    <location>
        <begin position="610"/>
        <end position="633"/>
    </location>
</feature>
<proteinExistence type="inferred from homology"/>
<feature type="compositionally biased region" description="Polar residues" evidence="8">
    <location>
        <begin position="44"/>
        <end position="54"/>
    </location>
</feature>
<evidence type="ECO:0000256" key="5">
    <source>
        <dbReference type="ARBA" id="ARBA00023242"/>
    </source>
</evidence>
<dbReference type="InterPro" id="IPR050527">
    <property type="entry name" value="Snail/Krueppel_Znf"/>
</dbReference>
<feature type="region of interest" description="Disordered" evidence="8">
    <location>
        <begin position="1585"/>
        <end position="1657"/>
    </location>
</feature>
<dbReference type="PROSITE" id="PS50157">
    <property type="entry name" value="ZINC_FINGER_C2H2_2"/>
    <property type="match status" value="9"/>
</dbReference>
<keyword evidence="10" id="KW-1185">Reference proteome</keyword>
<dbReference type="PANTHER" id="PTHR24388">
    <property type="entry name" value="ZINC FINGER PROTEIN"/>
    <property type="match status" value="1"/>
</dbReference>
<feature type="compositionally biased region" description="Basic and acidic residues" evidence="8">
    <location>
        <begin position="1226"/>
        <end position="1242"/>
    </location>
</feature>
<evidence type="ECO:0000256" key="8">
    <source>
        <dbReference type="SAM" id="MobiDB-lite"/>
    </source>
</evidence>
<evidence type="ECO:0000313" key="11">
    <source>
        <dbReference type="RefSeq" id="XP_022243640.1"/>
    </source>
</evidence>
<feature type="domain" description="C2H2-type" evidence="9">
    <location>
        <begin position="1454"/>
        <end position="1476"/>
    </location>
</feature>
<evidence type="ECO:0000256" key="3">
    <source>
        <dbReference type="ARBA" id="ARBA00022771"/>
    </source>
</evidence>
<organism evidence="10 12">
    <name type="scientific">Limulus polyphemus</name>
    <name type="common">Atlantic horseshoe crab</name>
    <dbReference type="NCBI Taxonomy" id="6850"/>
    <lineage>
        <taxon>Eukaryota</taxon>
        <taxon>Metazoa</taxon>
        <taxon>Ecdysozoa</taxon>
        <taxon>Arthropoda</taxon>
        <taxon>Chelicerata</taxon>
        <taxon>Merostomata</taxon>
        <taxon>Xiphosura</taxon>
        <taxon>Limulidae</taxon>
        <taxon>Limulus</taxon>
    </lineage>
</organism>
<feature type="compositionally biased region" description="Low complexity" evidence="8">
    <location>
        <begin position="67"/>
        <end position="79"/>
    </location>
</feature>
<gene>
    <name evidence="11 12 13" type="primary">LOC106461082</name>
</gene>
<feature type="compositionally biased region" description="Basic residues" evidence="8">
    <location>
        <begin position="1648"/>
        <end position="1657"/>
    </location>
</feature>
<evidence type="ECO:0000256" key="4">
    <source>
        <dbReference type="ARBA" id="ARBA00022833"/>
    </source>
</evidence>
<feature type="domain" description="C2H2-type" evidence="9">
    <location>
        <begin position="424"/>
        <end position="446"/>
    </location>
</feature>
<dbReference type="GeneID" id="106461082"/>
<feature type="domain" description="C2H2-type" evidence="9">
    <location>
        <begin position="483"/>
        <end position="510"/>
    </location>
</feature>
<feature type="domain" description="C2H2-type" evidence="9">
    <location>
        <begin position="539"/>
        <end position="567"/>
    </location>
</feature>
<keyword evidence="5" id="KW-0539">Nucleus</keyword>
<feature type="region of interest" description="Disordered" evidence="8">
    <location>
        <begin position="1276"/>
        <end position="1302"/>
    </location>
</feature>
<feature type="domain" description="C2H2-type" evidence="9">
    <location>
        <begin position="816"/>
        <end position="839"/>
    </location>
</feature>
<keyword evidence="1" id="KW-0479">Metal-binding</keyword>
<feature type="compositionally biased region" description="Polar residues" evidence="8">
    <location>
        <begin position="1543"/>
        <end position="1555"/>
    </location>
</feature>
<dbReference type="SUPFAM" id="SSF57667">
    <property type="entry name" value="beta-beta-alpha zinc fingers"/>
    <property type="match status" value="5"/>
</dbReference>
<dbReference type="PROSITE" id="PS00028">
    <property type="entry name" value="ZINC_FINGER_C2H2_1"/>
    <property type="match status" value="8"/>
</dbReference>
<feature type="region of interest" description="Disordered" evidence="8">
    <location>
        <begin position="284"/>
        <end position="304"/>
    </location>
</feature>
<dbReference type="RefSeq" id="XP_022243640.1">
    <property type="nucleotide sequence ID" value="XM_022387932.1"/>
</dbReference>
<evidence type="ECO:0000256" key="1">
    <source>
        <dbReference type="ARBA" id="ARBA00022723"/>
    </source>
</evidence>
<evidence type="ECO:0000313" key="10">
    <source>
        <dbReference type="Proteomes" id="UP000694941"/>
    </source>
</evidence>
<dbReference type="Gene3D" id="3.30.160.60">
    <property type="entry name" value="Classic Zinc Finger"/>
    <property type="match status" value="4"/>
</dbReference>
<evidence type="ECO:0000313" key="12">
    <source>
        <dbReference type="RefSeq" id="XP_022243641.1"/>
    </source>
</evidence>
<dbReference type="InterPro" id="IPR013087">
    <property type="entry name" value="Znf_C2H2_type"/>
</dbReference>
<feature type="region of interest" description="Disordered" evidence="8">
    <location>
        <begin position="1187"/>
        <end position="1254"/>
    </location>
</feature>
<evidence type="ECO:0000256" key="6">
    <source>
        <dbReference type="ARBA" id="ARBA00037948"/>
    </source>
</evidence>
<dbReference type="PANTHER" id="PTHR24388:SF53">
    <property type="entry name" value="CHORION TRANSCRIPTION FACTOR CF2-RELATED"/>
    <property type="match status" value="1"/>
</dbReference>
<dbReference type="SMART" id="SM00355">
    <property type="entry name" value="ZnF_C2H2"/>
    <property type="match status" value="13"/>
</dbReference>
<feature type="compositionally biased region" description="Polar residues" evidence="8">
    <location>
        <begin position="1633"/>
        <end position="1647"/>
    </location>
</feature>
<protein>
    <submittedName>
        <fullName evidence="11 12">Uncharacterized protein LOC106461082</fullName>
    </submittedName>
</protein>
<dbReference type="Proteomes" id="UP000694941">
    <property type="component" value="Unplaced"/>
</dbReference>
<feature type="domain" description="C2H2-type" evidence="9">
    <location>
        <begin position="1039"/>
        <end position="1067"/>
    </location>
</feature>
<comment type="similarity">
    <text evidence="6">Belongs to the snail C2H2-type zinc-finger protein family.</text>
</comment>